<dbReference type="GO" id="GO:0005634">
    <property type="term" value="C:nucleus"/>
    <property type="evidence" value="ECO:0007669"/>
    <property type="project" value="UniProtKB-SubCell"/>
</dbReference>
<dbReference type="SUPFAM" id="SSF47095">
    <property type="entry name" value="HMG-box"/>
    <property type="match status" value="2"/>
</dbReference>
<comment type="subcellular location">
    <subcellularLocation>
        <location evidence="1">Nucleus</location>
    </subcellularLocation>
</comment>
<feature type="region of interest" description="Disordered" evidence="5">
    <location>
        <begin position="57"/>
        <end position="122"/>
    </location>
</feature>
<proteinExistence type="predicted"/>
<dbReference type="InterPro" id="IPR036910">
    <property type="entry name" value="HMG_box_dom_sf"/>
</dbReference>
<dbReference type="PROSITE" id="PS50118">
    <property type="entry name" value="HMG_BOX_2"/>
    <property type="match status" value="2"/>
</dbReference>
<gene>
    <name evidence="7" type="ORF">AX774_g2755</name>
</gene>
<evidence type="ECO:0000256" key="3">
    <source>
        <dbReference type="ARBA" id="ARBA00023242"/>
    </source>
</evidence>
<sequence length="314" mass="35477">MSGLVTKITIQSRPILSKGISNIRLSVCKNVVSSANLRAVAVRAFSLTSSNLVARNTNSNATKGRAGKSAGVTRKSSQTKRASKAKKPQMAKKPKKVKKAKKPKAKKVKKLGVGRTKRAPTKAAIREAKINRKTALLRPPSSRAITPYVAFVIEFFKQQTGSVKKNMQDAAQSWKSLTDAQKHEYIAKAKEENARRKEEAEKWWATTDIDLVKLENSRRRRRNVTLKSEKKSELRLLDDPRLPKRPATSFSLFFADRFASVKSDKSKKVTDHFKDIATQWRALPESEKQKYKDIFAKNKKEYEEGVKKLLHKSD</sequence>
<dbReference type="Gene3D" id="1.10.30.10">
    <property type="entry name" value="High mobility group box domain"/>
    <property type="match status" value="2"/>
</dbReference>
<dbReference type="GO" id="GO:0003677">
    <property type="term" value="F:DNA binding"/>
    <property type="evidence" value="ECO:0007669"/>
    <property type="project" value="UniProtKB-UniRule"/>
</dbReference>
<dbReference type="SMART" id="SM00398">
    <property type="entry name" value="HMG"/>
    <property type="match status" value="2"/>
</dbReference>
<dbReference type="OrthoDB" id="1919336at2759"/>
<evidence type="ECO:0000256" key="2">
    <source>
        <dbReference type="ARBA" id="ARBA00023125"/>
    </source>
</evidence>
<dbReference type="AlphaFoldDB" id="A0A1R1PS12"/>
<dbReference type="Pfam" id="PF00505">
    <property type="entry name" value="HMG_box"/>
    <property type="match status" value="1"/>
</dbReference>
<feature type="domain" description="HMG box" evidence="6">
    <location>
        <begin position="243"/>
        <end position="310"/>
    </location>
</feature>
<keyword evidence="8" id="KW-1185">Reference proteome</keyword>
<keyword evidence="3 4" id="KW-0539">Nucleus</keyword>
<dbReference type="Proteomes" id="UP000188320">
    <property type="component" value="Unassembled WGS sequence"/>
</dbReference>
<evidence type="ECO:0000256" key="1">
    <source>
        <dbReference type="ARBA" id="ARBA00004123"/>
    </source>
</evidence>
<feature type="domain" description="HMG box" evidence="6">
    <location>
        <begin position="141"/>
        <end position="204"/>
    </location>
</feature>
<feature type="DNA-binding region" description="HMG box" evidence="4">
    <location>
        <begin position="243"/>
        <end position="310"/>
    </location>
</feature>
<feature type="DNA-binding region" description="HMG box" evidence="4">
    <location>
        <begin position="141"/>
        <end position="204"/>
    </location>
</feature>
<name>A0A1R1PS12_ZANCU</name>
<keyword evidence="2 4" id="KW-0238">DNA-binding</keyword>
<comment type="caution">
    <text evidence="7">The sequence shown here is derived from an EMBL/GenBank/DDBJ whole genome shotgun (WGS) entry which is preliminary data.</text>
</comment>
<dbReference type="InterPro" id="IPR050342">
    <property type="entry name" value="HMGB"/>
</dbReference>
<dbReference type="PANTHER" id="PTHR48112:SF32">
    <property type="entry name" value="HIGH MOBILITY GROUP PROTEIN B3"/>
    <property type="match status" value="1"/>
</dbReference>
<dbReference type="PANTHER" id="PTHR48112">
    <property type="entry name" value="HIGH MOBILITY GROUP PROTEIN DSP1"/>
    <property type="match status" value="1"/>
</dbReference>
<dbReference type="InterPro" id="IPR009071">
    <property type="entry name" value="HMG_box_dom"/>
</dbReference>
<evidence type="ECO:0000313" key="8">
    <source>
        <dbReference type="Proteomes" id="UP000188320"/>
    </source>
</evidence>
<protein>
    <recommendedName>
        <fullName evidence="6">HMG box domain-containing protein</fullName>
    </recommendedName>
</protein>
<evidence type="ECO:0000256" key="5">
    <source>
        <dbReference type="SAM" id="MobiDB-lite"/>
    </source>
</evidence>
<evidence type="ECO:0000313" key="7">
    <source>
        <dbReference type="EMBL" id="OMH83741.1"/>
    </source>
</evidence>
<evidence type="ECO:0000256" key="4">
    <source>
        <dbReference type="PROSITE-ProRule" id="PRU00267"/>
    </source>
</evidence>
<dbReference type="EMBL" id="LSSK01000318">
    <property type="protein sequence ID" value="OMH83741.1"/>
    <property type="molecule type" value="Genomic_DNA"/>
</dbReference>
<feature type="compositionally biased region" description="Basic residues" evidence="5">
    <location>
        <begin position="77"/>
        <end position="120"/>
    </location>
</feature>
<accession>A0A1R1PS12</accession>
<organism evidence="7 8">
    <name type="scientific">Zancudomyces culisetae</name>
    <name type="common">Gut fungus</name>
    <name type="synonym">Smittium culisetae</name>
    <dbReference type="NCBI Taxonomy" id="1213189"/>
    <lineage>
        <taxon>Eukaryota</taxon>
        <taxon>Fungi</taxon>
        <taxon>Fungi incertae sedis</taxon>
        <taxon>Zoopagomycota</taxon>
        <taxon>Kickxellomycotina</taxon>
        <taxon>Harpellomycetes</taxon>
        <taxon>Harpellales</taxon>
        <taxon>Legeriomycetaceae</taxon>
        <taxon>Zancudomyces</taxon>
    </lineage>
</organism>
<reference evidence="8" key="1">
    <citation type="submission" date="2017-01" db="EMBL/GenBank/DDBJ databases">
        <authorList>
            <person name="Wang Y."/>
            <person name="White M."/>
            <person name="Kvist S."/>
            <person name="Moncalvo J.-M."/>
        </authorList>
    </citation>
    <scope>NUCLEOTIDE SEQUENCE [LARGE SCALE GENOMIC DNA]</scope>
    <source>
        <strain evidence="8">COL-18-3</strain>
    </source>
</reference>
<evidence type="ECO:0000259" key="6">
    <source>
        <dbReference type="PROSITE" id="PS50118"/>
    </source>
</evidence>